<evidence type="ECO:0000256" key="4">
    <source>
        <dbReference type="ARBA" id="ARBA00023136"/>
    </source>
</evidence>
<organism evidence="7 8">
    <name type="scientific">Candida maltosa (strain Xu316)</name>
    <name type="common">Yeast</name>
    <dbReference type="NCBI Taxonomy" id="1245528"/>
    <lineage>
        <taxon>Eukaryota</taxon>
        <taxon>Fungi</taxon>
        <taxon>Dikarya</taxon>
        <taxon>Ascomycota</taxon>
        <taxon>Saccharomycotina</taxon>
        <taxon>Pichiomycetes</taxon>
        <taxon>Debaryomycetaceae</taxon>
        <taxon>Candida/Lodderomyces clade</taxon>
        <taxon>Candida</taxon>
    </lineage>
</organism>
<evidence type="ECO:0000256" key="2">
    <source>
        <dbReference type="ARBA" id="ARBA00022692"/>
    </source>
</evidence>
<feature type="transmembrane region" description="Helical" evidence="5">
    <location>
        <begin position="264"/>
        <end position="284"/>
    </location>
</feature>
<feature type="transmembrane region" description="Helical" evidence="5">
    <location>
        <begin position="194"/>
        <end position="215"/>
    </location>
</feature>
<dbReference type="InterPro" id="IPR052185">
    <property type="entry name" value="IPC_Synthase-Related"/>
</dbReference>
<evidence type="ECO:0000313" key="8">
    <source>
        <dbReference type="Proteomes" id="UP000011777"/>
    </source>
</evidence>
<dbReference type="InterPro" id="IPR000326">
    <property type="entry name" value="PAP2/HPO"/>
</dbReference>
<gene>
    <name evidence="7" type="ORF">G210_4213</name>
</gene>
<evidence type="ECO:0000313" key="7">
    <source>
        <dbReference type="EMBL" id="EMG45598.1"/>
    </source>
</evidence>
<dbReference type="EMBL" id="AOGT01002419">
    <property type="protein sequence ID" value="EMG45598.1"/>
    <property type="molecule type" value="Genomic_DNA"/>
</dbReference>
<dbReference type="SMART" id="SM00014">
    <property type="entry name" value="acidPPc"/>
    <property type="match status" value="1"/>
</dbReference>
<dbReference type="OrthoDB" id="5784at2759"/>
<dbReference type="InterPro" id="IPR026841">
    <property type="entry name" value="Aur1/Ipt1"/>
</dbReference>
<dbReference type="SUPFAM" id="SSF48317">
    <property type="entry name" value="Acid phosphatase/Vanadium-dependent haloperoxidase"/>
    <property type="match status" value="1"/>
</dbReference>
<dbReference type="eggNOG" id="ENOG502QPKA">
    <property type="taxonomic scope" value="Eukaryota"/>
</dbReference>
<dbReference type="PANTHER" id="PTHR31310">
    <property type="match status" value="1"/>
</dbReference>
<comment type="caution">
    <text evidence="7">The sequence shown here is derived from an EMBL/GenBank/DDBJ whole genome shotgun (WGS) entry which is preliminary data.</text>
</comment>
<feature type="transmembrane region" description="Helical" evidence="5">
    <location>
        <begin position="6"/>
        <end position="26"/>
    </location>
</feature>
<feature type="transmembrane region" description="Helical" evidence="5">
    <location>
        <begin position="319"/>
        <end position="339"/>
    </location>
</feature>
<keyword evidence="8" id="KW-1185">Reference proteome</keyword>
<dbReference type="OMA" id="PMAPPWF"/>
<dbReference type="CDD" id="cd03386">
    <property type="entry name" value="PAP2_Aur1_like"/>
    <property type="match status" value="1"/>
</dbReference>
<dbReference type="PANTHER" id="PTHR31310:SF8">
    <property type="entry name" value="INOSITOLPHOSPHOTRANSFERASE 1"/>
    <property type="match status" value="1"/>
</dbReference>
<dbReference type="GO" id="GO:0070916">
    <property type="term" value="C:inositol phosphoceramide synthase complex"/>
    <property type="evidence" value="ECO:0007669"/>
    <property type="project" value="TreeGrafter"/>
</dbReference>
<evidence type="ECO:0000256" key="1">
    <source>
        <dbReference type="ARBA" id="ARBA00004141"/>
    </source>
</evidence>
<sequence length="378" mass="43410">MFDTIRGSITTIISLSIVGILLYRYIYKPSIKLKGYSTLEQGDGGYNELENESISSNSSSNSSDIELDFFTIDNKPNLPPLNFQTEDHEERFPPLVLIPNLTSLESAKIAQSINNKINHIFIKSGDYSPINCWYFLPPLLLSTSWFILNVDYWLRNPIRQWEDYLAWIWYVLGHITIPILTAVWLYLFHAPGAVKAYGLALGLQNICGVITHLVFPNAAPWFIHLNGEDATADYETLGYAAGLIRVDLALGTHLTANGFHKSPIVFGALPSLHSAMAVMTFFFVGYYSRWIGLKLLAFMFMFVQWWATIYLDHHWRLDLLAGLMYSIFWFTIINKLVMVKSNEKFINSRLCYDFKNGSTMGMRVFRNTRIQWFFDPLS</sequence>
<feature type="transmembrane region" description="Helical" evidence="5">
    <location>
        <begin position="132"/>
        <end position="154"/>
    </location>
</feature>
<dbReference type="HOGENOM" id="CLU_047580_1_0_1"/>
<feature type="transmembrane region" description="Helical" evidence="5">
    <location>
        <begin position="291"/>
        <end position="307"/>
    </location>
</feature>
<dbReference type="AlphaFoldDB" id="M3J189"/>
<reference evidence="7 8" key="1">
    <citation type="submission" date="2013-02" db="EMBL/GenBank/DDBJ databases">
        <title>Genome sequence of Candida maltosa Xu316, a potential industrial strain for xylitol and ethanol production.</title>
        <authorList>
            <person name="Yu J."/>
            <person name="Wang Q."/>
            <person name="Geng X."/>
            <person name="Bao W."/>
            <person name="He P."/>
            <person name="Cai J."/>
        </authorList>
    </citation>
    <scope>NUCLEOTIDE SEQUENCE [LARGE SCALE GENOMIC DNA]</scope>
    <source>
        <strain evidence="8">Xu316</strain>
    </source>
</reference>
<evidence type="ECO:0000256" key="3">
    <source>
        <dbReference type="ARBA" id="ARBA00022989"/>
    </source>
</evidence>
<comment type="subcellular location">
    <subcellularLocation>
        <location evidence="1">Membrane</location>
        <topology evidence="1">Multi-pass membrane protein</topology>
    </subcellularLocation>
</comment>
<dbReference type="Pfam" id="PF14378">
    <property type="entry name" value="PAP2_3"/>
    <property type="match status" value="1"/>
</dbReference>
<evidence type="ECO:0000256" key="5">
    <source>
        <dbReference type="SAM" id="Phobius"/>
    </source>
</evidence>
<feature type="transmembrane region" description="Helical" evidence="5">
    <location>
        <begin position="166"/>
        <end position="187"/>
    </location>
</feature>
<dbReference type="GO" id="GO:0006676">
    <property type="term" value="P:mannosyl diphosphorylinositol ceramide metabolic process"/>
    <property type="evidence" value="ECO:0007669"/>
    <property type="project" value="TreeGrafter"/>
</dbReference>
<name>M3J189_CANMX</name>
<keyword evidence="3 5" id="KW-1133">Transmembrane helix</keyword>
<keyword evidence="2 5" id="KW-0812">Transmembrane</keyword>
<protein>
    <recommendedName>
        <fullName evidence="6">Phosphatidic acid phosphatase type 2/haloperoxidase domain-containing protein</fullName>
    </recommendedName>
</protein>
<dbReference type="GO" id="GO:0030148">
    <property type="term" value="P:sphingolipid biosynthetic process"/>
    <property type="evidence" value="ECO:0007669"/>
    <property type="project" value="TreeGrafter"/>
</dbReference>
<feature type="domain" description="Phosphatidic acid phosphatase type 2/haloperoxidase" evidence="6">
    <location>
        <begin position="236"/>
        <end position="334"/>
    </location>
</feature>
<keyword evidence="4 5" id="KW-0472">Membrane</keyword>
<dbReference type="InterPro" id="IPR036938">
    <property type="entry name" value="PAP2/HPO_sf"/>
</dbReference>
<dbReference type="Proteomes" id="UP000011777">
    <property type="component" value="Unassembled WGS sequence"/>
</dbReference>
<dbReference type="STRING" id="1245528.M3J189"/>
<dbReference type="GO" id="GO:0016020">
    <property type="term" value="C:membrane"/>
    <property type="evidence" value="ECO:0007669"/>
    <property type="project" value="UniProtKB-SubCell"/>
</dbReference>
<proteinExistence type="predicted"/>
<evidence type="ECO:0000259" key="6">
    <source>
        <dbReference type="SMART" id="SM00014"/>
    </source>
</evidence>
<accession>M3J189</accession>